<protein>
    <submittedName>
        <fullName evidence="7">Uncharacterized protein</fullName>
    </submittedName>
</protein>
<dbReference type="GO" id="GO:0016020">
    <property type="term" value="C:membrane"/>
    <property type="evidence" value="ECO:0007669"/>
    <property type="project" value="UniProtKB-SubCell"/>
</dbReference>
<sequence>MALPLCLYASQFDERQASLLTSIQKEASQCCKRIGAGIFLSIVSMIVSAIVEERRRSIALTDPIPGIRTRGDISSMSGFWLVPQLALAGLAEAFTAIGQVEFYYKQFPENMRSIAGSLFFCGMAGSSYLSGFLIAIVHRTTEGLQLEISLPEDLNKGDLITSTT</sequence>
<dbReference type="Gene3D" id="1.20.1250.20">
    <property type="entry name" value="MFS general substrate transporter like domains"/>
    <property type="match status" value="1"/>
</dbReference>
<comment type="subcellular location">
    <subcellularLocation>
        <location evidence="1">Membrane</location>
        <topology evidence="1">Multi-pass membrane protein</topology>
    </subcellularLocation>
</comment>
<dbReference type="InterPro" id="IPR036259">
    <property type="entry name" value="MFS_trans_sf"/>
</dbReference>
<gene>
    <name evidence="7" type="ORF">J5N97_000253</name>
</gene>
<keyword evidence="3 6" id="KW-0812">Transmembrane</keyword>
<proteinExistence type="inferred from homology"/>
<accession>A0A9D5BSN0</accession>
<dbReference type="Pfam" id="PF00854">
    <property type="entry name" value="PTR2"/>
    <property type="match status" value="1"/>
</dbReference>
<dbReference type="InterPro" id="IPR000109">
    <property type="entry name" value="POT_fam"/>
</dbReference>
<evidence type="ECO:0000256" key="2">
    <source>
        <dbReference type="ARBA" id="ARBA00005982"/>
    </source>
</evidence>
<organism evidence="7 8">
    <name type="scientific">Dioscorea zingiberensis</name>
    <dbReference type="NCBI Taxonomy" id="325984"/>
    <lineage>
        <taxon>Eukaryota</taxon>
        <taxon>Viridiplantae</taxon>
        <taxon>Streptophyta</taxon>
        <taxon>Embryophyta</taxon>
        <taxon>Tracheophyta</taxon>
        <taxon>Spermatophyta</taxon>
        <taxon>Magnoliopsida</taxon>
        <taxon>Liliopsida</taxon>
        <taxon>Dioscoreales</taxon>
        <taxon>Dioscoreaceae</taxon>
        <taxon>Dioscorea</taxon>
    </lineage>
</organism>
<evidence type="ECO:0000313" key="7">
    <source>
        <dbReference type="EMBL" id="KAJ0959997.1"/>
    </source>
</evidence>
<dbReference type="EMBL" id="JAGGNH010000125">
    <property type="protein sequence ID" value="KAJ0959997.1"/>
    <property type="molecule type" value="Genomic_DNA"/>
</dbReference>
<keyword evidence="5 6" id="KW-0472">Membrane</keyword>
<feature type="transmembrane region" description="Helical" evidence="6">
    <location>
        <begin position="117"/>
        <end position="137"/>
    </location>
</feature>
<feature type="transmembrane region" description="Helical" evidence="6">
    <location>
        <begin position="78"/>
        <end position="97"/>
    </location>
</feature>
<keyword evidence="8" id="KW-1185">Reference proteome</keyword>
<evidence type="ECO:0000256" key="1">
    <source>
        <dbReference type="ARBA" id="ARBA00004141"/>
    </source>
</evidence>
<dbReference type="GO" id="GO:0022857">
    <property type="term" value="F:transmembrane transporter activity"/>
    <property type="evidence" value="ECO:0007669"/>
    <property type="project" value="InterPro"/>
</dbReference>
<comment type="similarity">
    <text evidence="2">Belongs to the major facilitator superfamily. Proton-dependent oligopeptide transporter (POT/PTR) (TC 2.A.17) family.</text>
</comment>
<reference evidence="7 8" key="1">
    <citation type="journal article" date="2022" name="Hortic Res">
        <title>The genome of Dioscorea zingiberensis sheds light on the biosynthesis, origin and evolution of the medicinally important diosgenin saponins.</title>
        <authorList>
            <person name="Li Y."/>
            <person name="Tan C."/>
            <person name="Li Z."/>
            <person name="Guo J."/>
            <person name="Li S."/>
            <person name="Chen X."/>
            <person name="Wang C."/>
            <person name="Dai X."/>
            <person name="Yang H."/>
            <person name="Song W."/>
            <person name="Hou L."/>
            <person name="Xu J."/>
            <person name="Tong Z."/>
            <person name="Xu A."/>
            <person name="Yuan X."/>
            <person name="Wang W."/>
            <person name="Yang Q."/>
            <person name="Chen L."/>
            <person name="Sun Z."/>
            <person name="Wang K."/>
            <person name="Pan B."/>
            <person name="Chen J."/>
            <person name="Bao Y."/>
            <person name="Liu F."/>
            <person name="Qi X."/>
            <person name="Gang D.R."/>
            <person name="Wen J."/>
            <person name="Li J."/>
        </authorList>
    </citation>
    <scope>NUCLEOTIDE SEQUENCE [LARGE SCALE GENOMIC DNA]</scope>
    <source>
        <strain evidence="7">Dzin_1.0</strain>
    </source>
</reference>
<evidence type="ECO:0000313" key="8">
    <source>
        <dbReference type="Proteomes" id="UP001085076"/>
    </source>
</evidence>
<evidence type="ECO:0000256" key="6">
    <source>
        <dbReference type="SAM" id="Phobius"/>
    </source>
</evidence>
<dbReference type="OrthoDB" id="8904098at2759"/>
<comment type="caution">
    <text evidence="7">The sequence shown here is derived from an EMBL/GenBank/DDBJ whole genome shotgun (WGS) entry which is preliminary data.</text>
</comment>
<evidence type="ECO:0000256" key="4">
    <source>
        <dbReference type="ARBA" id="ARBA00022989"/>
    </source>
</evidence>
<dbReference type="PANTHER" id="PTHR11654">
    <property type="entry name" value="OLIGOPEPTIDE TRANSPORTER-RELATED"/>
    <property type="match status" value="1"/>
</dbReference>
<evidence type="ECO:0000256" key="5">
    <source>
        <dbReference type="ARBA" id="ARBA00023136"/>
    </source>
</evidence>
<feature type="transmembrane region" description="Helical" evidence="6">
    <location>
        <begin position="34"/>
        <end position="51"/>
    </location>
</feature>
<dbReference type="AlphaFoldDB" id="A0A9D5BSN0"/>
<evidence type="ECO:0000256" key="3">
    <source>
        <dbReference type="ARBA" id="ARBA00022692"/>
    </source>
</evidence>
<name>A0A9D5BSN0_9LILI</name>
<dbReference type="Proteomes" id="UP001085076">
    <property type="component" value="Unassembled WGS sequence"/>
</dbReference>
<keyword evidence="4 6" id="KW-1133">Transmembrane helix</keyword>